<dbReference type="InterPro" id="IPR007569">
    <property type="entry name" value="DUF559"/>
</dbReference>
<evidence type="ECO:0000313" key="2">
    <source>
        <dbReference type="EMBL" id="GAA1811817.1"/>
    </source>
</evidence>
<evidence type="ECO:0000259" key="1">
    <source>
        <dbReference type="Pfam" id="PF04480"/>
    </source>
</evidence>
<organism evidence="2 3">
    <name type="scientific">Luedemannella flava</name>
    <dbReference type="NCBI Taxonomy" id="349316"/>
    <lineage>
        <taxon>Bacteria</taxon>
        <taxon>Bacillati</taxon>
        <taxon>Actinomycetota</taxon>
        <taxon>Actinomycetes</taxon>
        <taxon>Micromonosporales</taxon>
        <taxon>Micromonosporaceae</taxon>
        <taxon>Luedemannella</taxon>
    </lineage>
</organism>
<gene>
    <name evidence="2" type="ORF">GCM10009682_36480</name>
</gene>
<accession>A0ABP4YDQ1</accession>
<evidence type="ECO:0000313" key="3">
    <source>
        <dbReference type="Proteomes" id="UP001500218"/>
    </source>
</evidence>
<reference evidence="3" key="1">
    <citation type="journal article" date="2019" name="Int. J. Syst. Evol. Microbiol.">
        <title>The Global Catalogue of Microorganisms (GCM) 10K type strain sequencing project: providing services to taxonomists for standard genome sequencing and annotation.</title>
        <authorList>
            <consortium name="The Broad Institute Genomics Platform"/>
            <consortium name="The Broad Institute Genome Sequencing Center for Infectious Disease"/>
            <person name="Wu L."/>
            <person name="Ma J."/>
        </authorList>
    </citation>
    <scope>NUCLEOTIDE SEQUENCE [LARGE SCALE GENOMIC DNA]</scope>
    <source>
        <strain evidence="3">JCM 13250</strain>
    </source>
</reference>
<protein>
    <recommendedName>
        <fullName evidence="1">DUF559 domain-containing protein</fullName>
    </recommendedName>
</protein>
<comment type="caution">
    <text evidence="2">The sequence shown here is derived from an EMBL/GenBank/DDBJ whole genome shotgun (WGS) entry which is preliminary data.</text>
</comment>
<dbReference type="EMBL" id="BAAALT010000111">
    <property type="protein sequence ID" value="GAA1811817.1"/>
    <property type="molecule type" value="Genomic_DNA"/>
</dbReference>
<dbReference type="Pfam" id="PF04480">
    <property type="entry name" value="DUF559"/>
    <property type="match status" value="1"/>
</dbReference>
<proteinExistence type="predicted"/>
<sequence>MAQGVETAAPAPAWWSTLPAHRVAHLTGVDPDLLAIALDPLPAGAPAVLRFRPSATGPLGDQVAVLLAELDRVAVALFPAWLPGADRLAGPQGRGVAAVRALAADLAARAADFGPFLADLAERSLRRRPGGGSRFPAEVRAAGVVRAIARAYDRPTAALLIDVPDGLSTEDERALVAAAEWLADHGRLSVWLAGAPLGTVDRVSAVTITLPARLIQLAADAAATAADPRPDPVPDEPVLGYPPLSGLPHSDTEWLLERALERHEWATGRRWNHRHESTLLSEVYRLDVYWPAEGVVVEVDGPEHRRPVLFANDRRRDNALTIDGLHVLRFGNERVHTDLGRVLFDIETLLHQRRTTEKRHHDQ</sequence>
<dbReference type="RefSeq" id="WP_344133211.1">
    <property type="nucleotide sequence ID" value="NZ_BAAALT010000111.1"/>
</dbReference>
<dbReference type="Gene3D" id="3.40.960.10">
    <property type="entry name" value="VSR Endonuclease"/>
    <property type="match status" value="1"/>
</dbReference>
<feature type="domain" description="DUF559" evidence="1">
    <location>
        <begin position="282"/>
        <end position="349"/>
    </location>
</feature>
<keyword evidence="3" id="KW-1185">Reference proteome</keyword>
<dbReference type="Proteomes" id="UP001500218">
    <property type="component" value="Unassembled WGS sequence"/>
</dbReference>
<name>A0ABP4YDQ1_9ACTN</name>